<reference evidence="2 3" key="1">
    <citation type="journal article" date="2014" name="PLoS Genet.">
        <title>Phylogenetically driven sequencing of extremely halophilic archaea reveals strategies for static and dynamic osmo-response.</title>
        <authorList>
            <person name="Becker E.A."/>
            <person name="Seitzer P.M."/>
            <person name="Tritt A."/>
            <person name="Larsen D."/>
            <person name="Krusor M."/>
            <person name="Yao A.I."/>
            <person name="Wu D."/>
            <person name="Madern D."/>
            <person name="Eisen J.A."/>
            <person name="Darling A.E."/>
            <person name="Facciotti M.T."/>
        </authorList>
    </citation>
    <scope>NUCLEOTIDE SEQUENCE [LARGE SCALE GENOMIC DNA]</scope>
    <source>
        <strain evidence="2 3">DSM 8989</strain>
    </source>
</reference>
<accession>M0MPX6</accession>
<dbReference type="InterPro" id="IPR036388">
    <property type="entry name" value="WH-like_DNA-bd_sf"/>
</dbReference>
<proteinExistence type="predicted"/>
<dbReference type="Proteomes" id="UP000011625">
    <property type="component" value="Unassembled WGS sequence"/>
</dbReference>
<feature type="region of interest" description="Disordered" evidence="1">
    <location>
        <begin position="89"/>
        <end position="108"/>
    </location>
</feature>
<gene>
    <name evidence="2" type="ORF">C450_20651</name>
</gene>
<organism evidence="2 3">
    <name type="scientific">Halococcus salifodinae DSM 8989</name>
    <dbReference type="NCBI Taxonomy" id="1227456"/>
    <lineage>
        <taxon>Archaea</taxon>
        <taxon>Methanobacteriati</taxon>
        <taxon>Methanobacteriota</taxon>
        <taxon>Stenosarchaea group</taxon>
        <taxon>Halobacteria</taxon>
        <taxon>Halobacteriales</taxon>
        <taxon>Halococcaceae</taxon>
        <taxon>Halococcus</taxon>
    </lineage>
</organism>
<sequence>MPPPVVPWMTRVDHLVLDLLDQQGIALPPTAITLALEEEHGINAPSSSQVARRLREDLSHHGLVKQPHEDRVQGYYLITDLGSRYLNDSDAEPEEFIADANDTDGSSS</sequence>
<name>M0MPX6_9EURY</name>
<dbReference type="AlphaFoldDB" id="M0MPX6"/>
<protein>
    <submittedName>
        <fullName evidence="2">Uncharacterized protein</fullName>
    </submittedName>
</protein>
<evidence type="ECO:0000313" key="2">
    <source>
        <dbReference type="EMBL" id="EMA47767.1"/>
    </source>
</evidence>
<keyword evidence="3" id="KW-1185">Reference proteome</keyword>
<dbReference type="EMBL" id="AOME01000108">
    <property type="protein sequence ID" value="EMA47767.1"/>
    <property type="molecule type" value="Genomic_DNA"/>
</dbReference>
<evidence type="ECO:0000313" key="3">
    <source>
        <dbReference type="Proteomes" id="UP000011625"/>
    </source>
</evidence>
<dbReference type="PATRIC" id="fig|1227456.3.peg.4163"/>
<evidence type="ECO:0000256" key="1">
    <source>
        <dbReference type="SAM" id="MobiDB-lite"/>
    </source>
</evidence>
<comment type="caution">
    <text evidence="2">The sequence shown here is derived from an EMBL/GenBank/DDBJ whole genome shotgun (WGS) entry which is preliminary data.</text>
</comment>
<dbReference type="Gene3D" id="1.10.10.10">
    <property type="entry name" value="Winged helix-like DNA-binding domain superfamily/Winged helix DNA-binding domain"/>
    <property type="match status" value="1"/>
</dbReference>